<dbReference type="GeneID" id="71999232"/>
<reference evidence="8 9" key="1">
    <citation type="journal article" date="2021" name="Environ. Microbiol.">
        <title>Gene family expansions and transcriptome signatures uncover fungal adaptations to wood decay.</title>
        <authorList>
            <person name="Hage H."/>
            <person name="Miyauchi S."/>
            <person name="Viragh M."/>
            <person name="Drula E."/>
            <person name="Min B."/>
            <person name="Chaduli D."/>
            <person name="Navarro D."/>
            <person name="Favel A."/>
            <person name="Norest M."/>
            <person name="Lesage-Meessen L."/>
            <person name="Balint B."/>
            <person name="Merenyi Z."/>
            <person name="de Eugenio L."/>
            <person name="Morin E."/>
            <person name="Martinez A.T."/>
            <person name="Baldrian P."/>
            <person name="Stursova M."/>
            <person name="Martinez M.J."/>
            <person name="Novotny C."/>
            <person name="Magnuson J.K."/>
            <person name="Spatafora J.W."/>
            <person name="Maurice S."/>
            <person name="Pangilinan J."/>
            <person name="Andreopoulos W."/>
            <person name="LaButti K."/>
            <person name="Hundley H."/>
            <person name="Na H."/>
            <person name="Kuo A."/>
            <person name="Barry K."/>
            <person name="Lipzen A."/>
            <person name="Henrissat B."/>
            <person name="Riley R."/>
            <person name="Ahrendt S."/>
            <person name="Nagy L.G."/>
            <person name="Grigoriev I.V."/>
            <person name="Martin F."/>
            <person name="Rosso M.N."/>
        </authorList>
    </citation>
    <scope>NUCLEOTIDE SEQUENCE [LARGE SCALE GENOMIC DNA]</scope>
    <source>
        <strain evidence="8 9">CIRM-BRFM 1785</strain>
    </source>
</reference>
<dbReference type="Proteomes" id="UP000814176">
    <property type="component" value="Unassembled WGS sequence"/>
</dbReference>
<evidence type="ECO:0000256" key="6">
    <source>
        <dbReference type="SAM" id="Phobius"/>
    </source>
</evidence>
<dbReference type="InterPro" id="IPR036259">
    <property type="entry name" value="MFS_trans_sf"/>
</dbReference>
<feature type="transmembrane region" description="Helical" evidence="6">
    <location>
        <begin position="183"/>
        <end position="206"/>
    </location>
</feature>
<evidence type="ECO:0000256" key="2">
    <source>
        <dbReference type="ARBA" id="ARBA00022692"/>
    </source>
</evidence>
<comment type="subcellular location">
    <subcellularLocation>
        <location evidence="1">Membrane</location>
        <topology evidence="1">Multi-pass membrane protein</topology>
    </subcellularLocation>
</comment>
<accession>A0ABQ8KQP3</accession>
<dbReference type="Pfam" id="PF07690">
    <property type="entry name" value="MFS_1"/>
    <property type="match status" value="1"/>
</dbReference>
<organism evidence="8 9">
    <name type="scientific">Rhodofomes roseus</name>
    <dbReference type="NCBI Taxonomy" id="34475"/>
    <lineage>
        <taxon>Eukaryota</taxon>
        <taxon>Fungi</taxon>
        <taxon>Dikarya</taxon>
        <taxon>Basidiomycota</taxon>
        <taxon>Agaricomycotina</taxon>
        <taxon>Agaricomycetes</taxon>
        <taxon>Polyporales</taxon>
        <taxon>Rhodofomes</taxon>
    </lineage>
</organism>
<evidence type="ECO:0000313" key="9">
    <source>
        <dbReference type="Proteomes" id="UP000814176"/>
    </source>
</evidence>
<feature type="transmembrane region" description="Helical" evidence="6">
    <location>
        <begin position="400"/>
        <end position="418"/>
    </location>
</feature>
<dbReference type="InterPro" id="IPR011701">
    <property type="entry name" value="MFS"/>
</dbReference>
<dbReference type="Gene3D" id="1.20.1250.20">
    <property type="entry name" value="MFS general substrate transporter like domains"/>
    <property type="match status" value="1"/>
</dbReference>
<feature type="compositionally biased region" description="Polar residues" evidence="5">
    <location>
        <begin position="1"/>
        <end position="21"/>
    </location>
</feature>
<evidence type="ECO:0000256" key="3">
    <source>
        <dbReference type="ARBA" id="ARBA00022989"/>
    </source>
</evidence>
<sequence length="499" mass="54146">MTSNPSSATASAVTKPGNNTHDGADTEKEKGVQVVDWDGPNDPENPKNWSFSRKWAATAIVSAFAFNSPVSSSMIAPASYQIASLFGITNSTVLALITSVFILAYAFGPLIFGPLSEIYGRSVVLQFANVWYLAWNLGCGFAQTEGQLIAFRFLAGSGGSAALTIGGGVLGDCWRPEERGQAIAVYSLAPLLGPVIGPVCGAWIAQKTTCRWVFWSSSIVNGVIMVLGVFLLRETYAPVLLGRKAKRIRAAMDPETARMQQVRTVFDTADRHWKQIFAKALIRPFALFFREPIIQLLAIYMAYIYGIMYLFLTTIDSIFEDVYGESVGIAGLNYFALGIGLIGASQINARIVDKAYKHLQKKNGGAGRPEYRLPTMMPASIVLPIGLFITGWTAAAHTHWIGPDIGIALVGAGIIINYQCIQMYLIDAFTLYAASAATFLRSCAGFGFPLFAPAMYRTLGYGKGDTILACAAIVVGCPAPYLFWLYGERIRKASRHARK</sequence>
<dbReference type="PANTHER" id="PTHR23502">
    <property type="entry name" value="MAJOR FACILITATOR SUPERFAMILY"/>
    <property type="match status" value="1"/>
</dbReference>
<keyword evidence="2 6" id="KW-0812">Transmembrane</keyword>
<dbReference type="RefSeq" id="XP_047782367.1">
    <property type="nucleotide sequence ID" value="XM_047918500.1"/>
</dbReference>
<feature type="transmembrane region" description="Helical" evidence="6">
    <location>
        <begin position="149"/>
        <end position="171"/>
    </location>
</feature>
<evidence type="ECO:0000256" key="1">
    <source>
        <dbReference type="ARBA" id="ARBA00004141"/>
    </source>
</evidence>
<dbReference type="InterPro" id="IPR020846">
    <property type="entry name" value="MFS_dom"/>
</dbReference>
<keyword evidence="3 6" id="KW-1133">Transmembrane helix</keyword>
<feature type="transmembrane region" description="Helical" evidence="6">
    <location>
        <begin position="118"/>
        <end position="137"/>
    </location>
</feature>
<dbReference type="PROSITE" id="PS50850">
    <property type="entry name" value="MFS"/>
    <property type="match status" value="1"/>
</dbReference>
<gene>
    <name evidence="8" type="ORF">C8Q71DRAFT_429699</name>
</gene>
<feature type="transmembrane region" description="Helical" evidence="6">
    <location>
        <begin position="373"/>
        <end position="394"/>
    </location>
</feature>
<dbReference type="PANTHER" id="PTHR23502:SF60">
    <property type="entry name" value="MAJOR FACILITATOR SUPERFAMILY (MFS) PROFILE DOMAIN-CONTAINING PROTEIN-RELATED"/>
    <property type="match status" value="1"/>
</dbReference>
<feature type="compositionally biased region" description="Basic and acidic residues" evidence="5">
    <location>
        <begin position="22"/>
        <end position="31"/>
    </location>
</feature>
<feature type="transmembrane region" description="Helical" evidence="6">
    <location>
        <begin position="332"/>
        <end position="352"/>
    </location>
</feature>
<name>A0ABQ8KQP3_9APHY</name>
<dbReference type="CDD" id="cd17323">
    <property type="entry name" value="MFS_Tpo1_MDR_like"/>
    <property type="match status" value="1"/>
</dbReference>
<evidence type="ECO:0000256" key="5">
    <source>
        <dbReference type="SAM" id="MobiDB-lite"/>
    </source>
</evidence>
<comment type="caution">
    <text evidence="8">The sequence shown here is derived from an EMBL/GenBank/DDBJ whole genome shotgun (WGS) entry which is preliminary data.</text>
</comment>
<evidence type="ECO:0000259" key="7">
    <source>
        <dbReference type="PROSITE" id="PS50850"/>
    </source>
</evidence>
<feature type="transmembrane region" description="Helical" evidence="6">
    <location>
        <begin position="55"/>
        <end position="76"/>
    </location>
</feature>
<feature type="transmembrane region" description="Helical" evidence="6">
    <location>
        <begin position="430"/>
        <end position="454"/>
    </location>
</feature>
<keyword evidence="4 6" id="KW-0472">Membrane</keyword>
<feature type="region of interest" description="Disordered" evidence="5">
    <location>
        <begin position="1"/>
        <end position="43"/>
    </location>
</feature>
<evidence type="ECO:0000256" key="4">
    <source>
        <dbReference type="ARBA" id="ARBA00023136"/>
    </source>
</evidence>
<feature type="transmembrane region" description="Helical" evidence="6">
    <location>
        <begin position="212"/>
        <end position="232"/>
    </location>
</feature>
<evidence type="ECO:0000313" key="8">
    <source>
        <dbReference type="EMBL" id="KAH9840901.1"/>
    </source>
</evidence>
<keyword evidence="9" id="KW-1185">Reference proteome</keyword>
<feature type="domain" description="Major facilitator superfamily (MFS) profile" evidence="7">
    <location>
        <begin position="57"/>
        <end position="499"/>
    </location>
</feature>
<feature type="transmembrane region" description="Helical" evidence="6">
    <location>
        <begin position="466"/>
        <end position="486"/>
    </location>
</feature>
<dbReference type="SUPFAM" id="SSF103473">
    <property type="entry name" value="MFS general substrate transporter"/>
    <property type="match status" value="1"/>
</dbReference>
<dbReference type="EMBL" id="JADCUA010000004">
    <property type="protein sequence ID" value="KAH9840901.1"/>
    <property type="molecule type" value="Genomic_DNA"/>
</dbReference>
<protein>
    <submittedName>
        <fullName evidence="8">MFS polyamine transporter</fullName>
    </submittedName>
</protein>
<proteinExistence type="predicted"/>
<feature type="transmembrane region" description="Helical" evidence="6">
    <location>
        <begin position="293"/>
        <end position="312"/>
    </location>
</feature>
<feature type="transmembrane region" description="Helical" evidence="6">
    <location>
        <begin position="82"/>
        <end position="106"/>
    </location>
</feature>